<dbReference type="InterPro" id="IPR011990">
    <property type="entry name" value="TPR-like_helical_dom_sf"/>
</dbReference>
<dbReference type="AlphaFoldDB" id="A0ABD3PFF6"/>
<evidence type="ECO:0000259" key="1">
    <source>
        <dbReference type="Pfam" id="PF13191"/>
    </source>
</evidence>
<evidence type="ECO:0000313" key="3">
    <source>
        <dbReference type="Proteomes" id="UP001530400"/>
    </source>
</evidence>
<dbReference type="EMBL" id="JALLPJ020000641">
    <property type="protein sequence ID" value="KAL3786622.1"/>
    <property type="molecule type" value="Genomic_DNA"/>
</dbReference>
<dbReference type="InterPro" id="IPR053159">
    <property type="entry name" value="Hybrid_Histidine_Kinase"/>
</dbReference>
<dbReference type="SUPFAM" id="SSF48452">
    <property type="entry name" value="TPR-like"/>
    <property type="match status" value="1"/>
</dbReference>
<dbReference type="SUPFAM" id="SSF52540">
    <property type="entry name" value="P-loop containing nucleoside triphosphate hydrolases"/>
    <property type="match status" value="1"/>
</dbReference>
<dbReference type="InterPro" id="IPR041664">
    <property type="entry name" value="AAA_16"/>
</dbReference>
<sequence length="913" mass="101908">MSLFVNKANRCSDDLAPASDPKSRSERWGETIKKIDDSFAKSLQKDANQMCLVQLRRQRDAAPAAPSDDYFSVLTAPEVLPRDTSVAVRPQHYISRRSLREWIQLQKTLHAGDVAKTKRYFERCVGILHSLVLKMIVTVMINGKAGLEVTTDPKLISVDNLVVTQSLEEGESLHLVTESDMHGLPANDVDVKYKYGAMKALGTVAYELMMRGSGPPIMAFLPSTITNSDGTSELLLSLNETSTSGSEGKSKRQRSAARMQSMLPSAMIDAEVPYPLCRFVVDLLGGECSDGLLFRSDNSFDSFSDVLGDLEQMMKNPEAFIHLGVRDQWKLAFGEKMHGREAEKGKLMEVASRITGVTSNDALLEALVLVHSDDKQHVVLVTGNAGAGKSRLVSETRKSLENNGWLFLCCKFDRIVHSEPLSVMAGAFDEFLFHCVGNSRQFRIKTNLKKLMEPEDIAILAKHVPCLVNYVDSPLQHIHEFQVNKEQIHQLFGKLIKVLSAAGPVVLFADDLQWADATSIDLFLALSKASEPNLSSDGCAERQPKTLLIGSYRDNEVQDNKQLQEMLDQLKTTKSVQVTEIPVGGFDGGTLNAIVSESLCLPLRRTKPLTEIILQKTDGIIIHIIEFIGRLTMERILCHSFVKGWEWDSEVIESCPISESVAELFTFKLRTLSDKALMGLQICSVFGIYVDQRIINFIQGYDGERSANISVGLHAATELGLIEAAGSPNDFRFAHDLILQDSLPKSAISFAFSICLITNHLKAKEMADLGKESFKMKRMALFYVNFDLYAGMIACYFARQTGDSSQLEEVQKICNQLDHLRNYSKWNMEHKYHLLKAEYHYSNGENGKAIESYQKAINAAKEHKFVHEMAIGCELAGYFYKEQGDEVKAGEMFNQAREAYIEWGAIEKGKMLT</sequence>
<dbReference type="PANTHER" id="PTHR43642">
    <property type="entry name" value="HYBRID SIGNAL TRANSDUCTION HISTIDINE KINASE G"/>
    <property type="match status" value="1"/>
</dbReference>
<dbReference type="Pfam" id="PF13191">
    <property type="entry name" value="AAA_16"/>
    <property type="match status" value="1"/>
</dbReference>
<dbReference type="Proteomes" id="UP001530400">
    <property type="component" value="Unassembled WGS sequence"/>
</dbReference>
<keyword evidence="3" id="KW-1185">Reference proteome</keyword>
<gene>
    <name evidence="2" type="ORF">ACHAWO_004440</name>
</gene>
<protein>
    <recommendedName>
        <fullName evidence="1">Orc1-like AAA ATPase domain-containing protein</fullName>
    </recommendedName>
</protein>
<proteinExistence type="predicted"/>
<dbReference type="InterPro" id="IPR027417">
    <property type="entry name" value="P-loop_NTPase"/>
</dbReference>
<accession>A0ABD3PFF6</accession>
<evidence type="ECO:0000313" key="2">
    <source>
        <dbReference type="EMBL" id="KAL3786622.1"/>
    </source>
</evidence>
<feature type="domain" description="Orc1-like AAA ATPase" evidence="1">
    <location>
        <begin position="363"/>
        <end position="531"/>
    </location>
</feature>
<organism evidence="2 3">
    <name type="scientific">Cyclotella atomus</name>
    <dbReference type="NCBI Taxonomy" id="382360"/>
    <lineage>
        <taxon>Eukaryota</taxon>
        <taxon>Sar</taxon>
        <taxon>Stramenopiles</taxon>
        <taxon>Ochrophyta</taxon>
        <taxon>Bacillariophyta</taxon>
        <taxon>Coscinodiscophyceae</taxon>
        <taxon>Thalassiosirophycidae</taxon>
        <taxon>Stephanodiscales</taxon>
        <taxon>Stephanodiscaceae</taxon>
        <taxon>Cyclotella</taxon>
    </lineage>
</organism>
<name>A0ABD3PFF6_9STRA</name>
<reference evidence="2 3" key="1">
    <citation type="submission" date="2024-10" db="EMBL/GenBank/DDBJ databases">
        <title>Updated reference genomes for cyclostephanoid diatoms.</title>
        <authorList>
            <person name="Roberts W.R."/>
            <person name="Alverson A.J."/>
        </authorList>
    </citation>
    <scope>NUCLEOTIDE SEQUENCE [LARGE SCALE GENOMIC DNA]</scope>
    <source>
        <strain evidence="2 3">AJA010-31</strain>
    </source>
</reference>
<dbReference type="PANTHER" id="PTHR43642:SF1">
    <property type="entry name" value="HYBRID SIGNAL TRANSDUCTION HISTIDINE KINASE G"/>
    <property type="match status" value="1"/>
</dbReference>
<comment type="caution">
    <text evidence="2">The sequence shown here is derived from an EMBL/GenBank/DDBJ whole genome shotgun (WGS) entry which is preliminary data.</text>
</comment>